<dbReference type="HOGENOM" id="CLU_013875_0_0_1"/>
<dbReference type="STRING" id="7217.B3LZP3"/>
<dbReference type="OMA" id="FWPAGER"/>
<protein>
    <submittedName>
        <fullName evidence="3">Uncharacterized protein</fullName>
    </submittedName>
</protein>
<organism evidence="3 4">
    <name type="scientific">Drosophila ananassae</name>
    <name type="common">Fruit fly</name>
    <dbReference type="NCBI Taxonomy" id="7217"/>
    <lineage>
        <taxon>Eukaryota</taxon>
        <taxon>Metazoa</taxon>
        <taxon>Ecdysozoa</taxon>
        <taxon>Arthropoda</taxon>
        <taxon>Hexapoda</taxon>
        <taxon>Insecta</taxon>
        <taxon>Pterygota</taxon>
        <taxon>Neoptera</taxon>
        <taxon>Endopterygota</taxon>
        <taxon>Diptera</taxon>
        <taxon>Brachycera</taxon>
        <taxon>Muscomorpha</taxon>
        <taxon>Ephydroidea</taxon>
        <taxon>Drosophilidae</taxon>
        <taxon>Drosophila</taxon>
        <taxon>Sophophora</taxon>
    </lineage>
</organism>
<evidence type="ECO:0000313" key="4">
    <source>
        <dbReference type="Proteomes" id="UP000007801"/>
    </source>
</evidence>
<dbReference type="PANTHER" id="PTHR41967">
    <property type="entry name" value="FI19406P1-RELATED"/>
    <property type="match status" value="1"/>
</dbReference>
<dbReference type="EMBL" id="CH902617">
    <property type="protein sequence ID" value="EDV41985.1"/>
    <property type="molecule type" value="Genomic_DNA"/>
</dbReference>
<keyword evidence="4" id="KW-1185">Reference proteome</keyword>
<name>B3LZP3_DROAN</name>
<accession>B3LZP3</accession>
<evidence type="ECO:0000313" key="3">
    <source>
        <dbReference type="EMBL" id="EDV41985.1"/>
    </source>
</evidence>
<evidence type="ECO:0000259" key="2">
    <source>
        <dbReference type="Pfam" id="PF15995"/>
    </source>
</evidence>
<dbReference type="OrthoDB" id="6613664at2759"/>
<evidence type="ECO:0000259" key="1">
    <source>
        <dbReference type="Pfam" id="PF15994"/>
    </source>
</evidence>
<dbReference type="AlphaFoldDB" id="B3LZP3"/>
<feature type="domain" description="DUF4770" evidence="1">
    <location>
        <begin position="47"/>
        <end position="213"/>
    </location>
</feature>
<dbReference type="InterPro" id="IPR031936">
    <property type="entry name" value="DUF4771"/>
</dbReference>
<sequence>MRGQSAHVGAAWFTSLSDFQVQAIDGLFVALRDDSAEASVYRTQFCLSRLGITPMVRTRLLSKLITMSRCSDLAFLFFLREACYKPPEYAYSARILEGGIMYLDLEMTMRELDKILPPGVDITNKSNQHPTNRATHKMPVTENVKKKNTRSPYYVPLPKPKTPANFSSKFSSKPPLHVVSFPFWPAGEKPKYKVNENNRWFAAYRFEPIRRMLLDTVGEIMNEYWEDMGGAADLQPLCELHKEALKQAQLIKDEAVVKARDMANALMDLDTRKNEARKKQIIAMLDRDIEECTRRWQRLRRRDHTDVMLLDDENQMCSVDKVPTAVDSKKMKHICGEADVGKLNVAPNLGVHVIKGTRDVSLVKTLRISDLDVEPDCPTQPTERKLATCPPQLLGRKKPTKRVNMQQKMAEGVKDFGPCQKPLKKGRFFERPRPNGPFVFHYHEIAPRDANPGSFNVICNEAVRVIRDPESQMSCSSDNIYNCRLDPCTQVVAAIVACVEEMWSGSLEAYEQGHQDQEKDAADILNPCAREVVGSLDWTKTITHFDPNDKALMDRLLKDGFTELRKDPRCVYASFPNSHKSFVMLEWIKRRYGKTYTQKEICRLVRKGLPVFNRIASTMTNPPSPKPEGFTPEDTYDEEERLTKLANDLKNAYRMDFNNGILDKARKLWMAMVPHLNKDSSMIKTFYAYLPVRYTDMLA</sequence>
<dbReference type="Proteomes" id="UP000007801">
    <property type="component" value="Unassembled WGS sequence"/>
</dbReference>
<dbReference type="InterPro" id="IPR031935">
    <property type="entry name" value="DUF4770"/>
</dbReference>
<dbReference type="Pfam" id="PF15995">
    <property type="entry name" value="DUF4771"/>
    <property type="match status" value="1"/>
</dbReference>
<dbReference type="InParanoid" id="B3LZP3"/>
<gene>
    <name evidence="3" type="primary">Dana\GF17228</name>
    <name evidence="3" type="synonym">dana_GLEANR_18494</name>
    <name evidence="3" type="ORF">GF17228</name>
</gene>
<reference evidence="3 4" key="1">
    <citation type="journal article" date="2007" name="Nature">
        <title>Evolution of genes and genomes on the Drosophila phylogeny.</title>
        <authorList>
            <consortium name="Drosophila 12 Genomes Consortium"/>
            <person name="Clark A.G."/>
            <person name="Eisen M.B."/>
            <person name="Smith D.R."/>
            <person name="Bergman C.M."/>
            <person name="Oliver B."/>
            <person name="Markow T.A."/>
            <person name="Kaufman T.C."/>
            <person name="Kellis M."/>
            <person name="Gelbart W."/>
            <person name="Iyer V.N."/>
            <person name="Pollard D.A."/>
            <person name="Sackton T.B."/>
            <person name="Larracuente A.M."/>
            <person name="Singh N.D."/>
            <person name="Abad J.P."/>
            <person name="Abt D.N."/>
            <person name="Adryan B."/>
            <person name="Aguade M."/>
            <person name="Akashi H."/>
            <person name="Anderson W.W."/>
            <person name="Aquadro C.F."/>
            <person name="Ardell D.H."/>
            <person name="Arguello R."/>
            <person name="Artieri C.G."/>
            <person name="Barbash D.A."/>
            <person name="Barker D."/>
            <person name="Barsanti P."/>
            <person name="Batterham P."/>
            <person name="Batzoglou S."/>
            <person name="Begun D."/>
            <person name="Bhutkar A."/>
            <person name="Blanco E."/>
            <person name="Bosak S.A."/>
            <person name="Bradley R.K."/>
            <person name="Brand A.D."/>
            <person name="Brent M.R."/>
            <person name="Brooks A.N."/>
            <person name="Brown R.H."/>
            <person name="Butlin R.K."/>
            <person name="Caggese C."/>
            <person name="Calvi B.R."/>
            <person name="Bernardo de Carvalho A."/>
            <person name="Caspi A."/>
            <person name="Castrezana S."/>
            <person name="Celniker S.E."/>
            <person name="Chang J.L."/>
            <person name="Chapple C."/>
            <person name="Chatterji S."/>
            <person name="Chinwalla A."/>
            <person name="Civetta A."/>
            <person name="Clifton S.W."/>
            <person name="Comeron J.M."/>
            <person name="Costello J.C."/>
            <person name="Coyne J.A."/>
            <person name="Daub J."/>
            <person name="David R.G."/>
            <person name="Delcher A.L."/>
            <person name="Delehaunty K."/>
            <person name="Do C.B."/>
            <person name="Ebling H."/>
            <person name="Edwards K."/>
            <person name="Eickbush T."/>
            <person name="Evans J.D."/>
            <person name="Filipski A."/>
            <person name="Findeiss S."/>
            <person name="Freyhult E."/>
            <person name="Fulton L."/>
            <person name="Fulton R."/>
            <person name="Garcia A.C."/>
            <person name="Gardiner A."/>
            <person name="Garfield D.A."/>
            <person name="Garvin B.E."/>
            <person name="Gibson G."/>
            <person name="Gilbert D."/>
            <person name="Gnerre S."/>
            <person name="Godfrey J."/>
            <person name="Good R."/>
            <person name="Gotea V."/>
            <person name="Gravely B."/>
            <person name="Greenberg A.J."/>
            <person name="Griffiths-Jones S."/>
            <person name="Gross S."/>
            <person name="Guigo R."/>
            <person name="Gustafson E.A."/>
            <person name="Haerty W."/>
            <person name="Hahn M.W."/>
            <person name="Halligan D.L."/>
            <person name="Halpern A.L."/>
            <person name="Halter G.M."/>
            <person name="Han M.V."/>
            <person name="Heger A."/>
            <person name="Hillier L."/>
            <person name="Hinrichs A.S."/>
            <person name="Holmes I."/>
            <person name="Hoskins R.A."/>
            <person name="Hubisz M.J."/>
            <person name="Hultmark D."/>
            <person name="Huntley M.A."/>
            <person name="Jaffe D.B."/>
            <person name="Jagadeeshan S."/>
            <person name="Jeck W.R."/>
            <person name="Johnson J."/>
            <person name="Jones C.D."/>
            <person name="Jordan W.C."/>
            <person name="Karpen G.H."/>
            <person name="Kataoka E."/>
            <person name="Keightley P.D."/>
            <person name="Kheradpour P."/>
            <person name="Kirkness E.F."/>
            <person name="Koerich L.B."/>
            <person name="Kristiansen K."/>
            <person name="Kudrna D."/>
            <person name="Kulathinal R.J."/>
            <person name="Kumar S."/>
            <person name="Kwok R."/>
            <person name="Lander E."/>
            <person name="Langley C.H."/>
            <person name="Lapoint R."/>
            <person name="Lazzaro B.P."/>
            <person name="Lee S.J."/>
            <person name="Levesque L."/>
            <person name="Li R."/>
            <person name="Lin C.F."/>
            <person name="Lin M.F."/>
            <person name="Lindblad-Toh K."/>
            <person name="Llopart A."/>
            <person name="Long M."/>
            <person name="Low L."/>
            <person name="Lozovsky E."/>
            <person name="Lu J."/>
            <person name="Luo M."/>
            <person name="Machado C.A."/>
            <person name="Makalowski W."/>
            <person name="Marzo M."/>
            <person name="Matsuda M."/>
            <person name="Matzkin L."/>
            <person name="McAllister B."/>
            <person name="McBride C.S."/>
            <person name="McKernan B."/>
            <person name="McKernan K."/>
            <person name="Mendez-Lago M."/>
            <person name="Minx P."/>
            <person name="Mollenhauer M.U."/>
            <person name="Montooth K."/>
            <person name="Mount S.M."/>
            <person name="Mu X."/>
            <person name="Myers E."/>
            <person name="Negre B."/>
            <person name="Newfeld S."/>
            <person name="Nielsen R."/>
            <person name="Noor M.A."/>
            <person name="O'Grady P."/>
            <person name="Pachter L."/>
            <person name="Papaceit M."/>
            <person name="Parisi M.J."/>
            <person name="Parisi M."/>
            <person name="Parts L."/>
            <person name="Pedersen J.S."/>
            <person name="Pesole G."/>
            <person name="Phillippy A.M."/>
            <person name="Ponting C.P."/>
            <person name="Pop M."/>
            <person name="Porcelli D."/>
            <person name="Powell J.R."/>
            <person name="Prohaska S."/>
            <person name="Pruitt K."/>
            <person name="Puig M."/>
            <person name="Quesneville H."/>
            <person name="Ram K.R."/>
            <person name="Rand D."/>
            <person name="Rasmussen M.D."/>
            <person name="Reed L.K."/>
            <person name="Reenan R."/>
            <person name="Reily A."/>
            <person name="Remington K.A."/>
            <person name="Rieger T.T."/>
            <person name="Ritchie M.G."/>
            <person name="Robin C."/>
            <person name="Rogers Y.H."/>
            <person name="Rohde C."/>
            <person name="Rozas J."/>
            <person name="Rubenfield M.J."/>
            <person name="Ruiz A."/>
            <person name="Russo S."/>
            <person name="Salzberg S.L."/>
            <person name="Sanchez-Gracia A."/>
            <person name="Saranga D.J."/>
            <person name="Sato H."/>
            <person name="Schaeffer S.W."/>
            <person name="Schatz M.C."/>
            <person name="Schlenke T."/>
            <person name="Schwartz R."/>
            <person name="Segarra C."/>
            <person name="Singh R.S."/>
            <person name="Sirot L."/>
            <person name="Sirota M."/>
            <person name="Sisneros N.B."/>
            <person name="Smith C.D."/>
            <person name="Smith T.F."/>
            <person name="Spieth J."/>
            <person name="Stage D.E."/>
            <person name="Stark A."/>
            <person name="Stephan W."/>
            <person name="Strausberg R.L."/>
            <person name="Strempel S."/>
            <person name="Sturgill D."/>
            <person name="Sutton G."/>
            <person name="Sutton G.G."/>
            <person name="Tao W."/>
            <person name="Teichmann S."/>
            <person name="Tobari Y.N."/>
            <person name="Tomimura Y."/>
            <person name="Tsolas J.M."/>
            <person name="Valente V.L."/>
            <person name="Venter E."/>
            <person name="Venter J.C."/>
            <person name="Vicario S."/>
            <person name="Vieira F.G."/>
            <person name="Vilella A.J."/>
            <person name="Villasante A."/>
            <person name="Walenz B."/>
            <person name="Wang J."/>
            <person name="Wasserman M."/>
            <person name="Watts T."/>
            <person name="Wilson D."/>
            <person name="Wilson R.K."/>
            <person name="Wing R.A."/>
            <person name="Wolfner M.F."/>
            <person name="Wong A."/>
            <person name="Wong G.K."/>
            <person name="Wu C.I."/>
            <person name="Wu G."/>
            <person name="Yamamoto D."/>
            <person name="Yang H.P."/>
            <person name="Yang S.P."/>
            <person name="Yorke J.A."/>
            <person name="Yoshida K."/>
            <person name="Zdobnov E."/>
            <person name="Zhang P."/>
            <person name="Zhang Y."/>
            <person name="Zimin A.V."/>
            <person name="Baldwin J."/>
            <person name="Abdouelleil A."/>
            <person name="Abdulkadir J."/>
            <person name="Abebe A."/>
            <person name="Abera B."/>
            <person name="Abreu J."/>
            <person name="Acer S.C."/>
            <person name="Aftuck L."/>
            <person name="Alexander A."/>
            <person name="An P."/>
            <person name="Anderson E."/>
            <person name="Anderson S."/>
            <person name="Arachi H."/>
            <person name="Azer M."/>
            <person name="Bachantsang P."/>
            <person name="Barry A."/>
            <person name="Bayul T."/>
            <person name="Berlin A."/>
            <person name="Bessette D."/>
            <person name="Bloom T."/>
            <person name="Blye J."/>
            <person name="Boguslavskiy L."/>
            <person name="Bonnet C."/>
            <person name="Boukhgalter B."/>
            <person name="Bourzgui I."/>
            <person name="Brown A."/>
            <person name="Cahill P."/>
            <person name="Channer S."/>
            <person name="Cheshatsang Y."/>
            <person name="Chuda L."/>
            <person name="Citroen M."/>
            <person name="Collymore A."/>
            <person name="Cooke P."/>
            <person name="Costello M."/>
            <person name="D'Aco K."/>
            <person name="Daza R."/>
            <person name="De Haan G."/>
            <person name="DeGray S."/>
            <person name="DeMaso C."/>
            <person name="Dhargay N."/>
            <person name="Dooley K."/>
            <person name="Dooley E."/>
            <person name="Doricent M."/>
            <person name="Dorje P."/>
            <person name="Dorjee K."/>
            <person name="Dupes A."/>
            <person name="Elong R."/>
            <person name="Falk J."/>
            <person name="Farina A."/>
            <person name="Faro S."/>
            <person name="Ferguson D."/>
            <person name="Fisher S."/>
            <person name="Foley C.D."/>
            <person name="Franke A."/>
            <person name="Friedrich D."/>
            <person name="Gadbois L."/>
            <person name="Gearin G."/>
            <person name="Gearin C.R."/>
            <person name="Giannoukos G."/>
            <person name="Goode T."/>
            <person name="Graham J."/>
            <person name="Grandbois E."/>
            <person name="Grewal S."/>
            <person name="Gyaltsen K."/>
            <person name="Hafez N."/>
            <person name="Hagos B."/>
            <person name="Hall J."/>
            <person name="Henson C."/>
            <person name="Hollinger A."/>
            <person name="Honan T."/>
            <person name="Huard M.D."/>
            <person name="Hughes L."/>
            <person name="Hurhula B."/>
            <person name="Husby M.E."/>
            <person name="Kamat A."/>
            <person name="Kanga B."/>
            <person name="Kashin S."/>
            <person name="Khazanovich D."/>
            <person name="Kisner P."/>
            <person name="Lance K."/>
            <person name="Lara M."/>
            <person name="Lee W."/>
            <person name="Lennon N."/>
            <person name="Letendre F."/>
            <person name="LeVine R."/>
            <person name="Lipovsky A."/>
            <person name="Liu X."/>
            <person name="Liu J."/>
            <person name="Liu S."/>
            <person name="Lokyitsang T."/>
            <person name="Lokyitsang Y."/>
            <person name="Lubonja R."/>
            <person name="Lui A."/>
            <person name="MacDonald P."/>
            <person name="Magnisalis V."/>
            <person name="Maru K."/>
            <person name="Matthews C."/>
            <person name="McCusker W."/>
            <person name="McDonough S."/>
            <person name="Mehta T."/>
            <person name="Meldrim J."/>
            <person name="Meneus L."/>
            <person name="Mihai O."/>
            <person name="Mihalev A."/>
            <person name="Mihova T."/>
            <person name="Mittelman R."/>
            <person name="Mlenga V."/>
            <person name="Montmayeur A."/>
            <person name="Mulrain L."/>
            <person name="Navidi A."/>
            <person name="Naylor J."/>
            <person name="Negash T."/>
            <person name="Nguyen T."/>
            <person name="Nguyen N."/>
            <person name="Nicol R."/>
            <person name="Norbu C."/>
            <person name="Norbu N."/>
            <person name="Novod N."/>
            <person name="O'Neill B."/>
            <person name="Osman S."/>
            <person name="Markiewicz E."/>
            <person name="Oyono O.L."/>
            <person name="Patti C."/>
            <person name="Phunkhang P."/>
            <person name="Pierre F."/>
            <person name="Priest M."/>
            <person name="Raghuraman S."/>
            <person name="Rege F."/>
            <person name="Reyes R."/>
            <person name="Rise C."/>
            <person name="Rogov P."/>
            <person name="Ross K."/>
            <person name="Ryan E."/>
            <person name="Settipalli S."/>
            <person name="Shea T."/>
            <person name="Sherpa N."/>
            <person name="Shi L."/>
            <person name="Shih D."/>
            <person name="Sparrow T."/>
            <person name="Spaulding J."/>
            <person name="Stalker J."/>
            <person name="Stange-Thomann N."/>
            <person name="Stavropoulos S."/>
            <person name="Stone C."/>
            <person name="Strader C."/>
            <person name="Tesfaye S."/>
            <person name="Thomson T."/>
            <person name="Thoulutsang Y."/>
            <person name="Thoulutsang D."/>
            <person name="Topham K."/>
            <person name="Topping I."/>
            <person name="Tsamla T."/>
            <person name="Vassiliev H."/>
            <person name="Vo A."/>
            <person name="Wangchuk T."/>
            <person name="Wangdi T."/>
            <person name="Weiand M."/>
            <person name="Wilkinson J."/>
            <person name="Wilson A."/>
            <person name="Yadav S."/>
            <person name="Young G."/>
            <person name="Yu Q."/>
            <person name="Zembek L."/>
            <person name="Zhong D."/>
            <person name="Zimmer A."/>
            <person name="Zwirko Z."/>
            <person name="Jaffe D.B."/>
            <person name="Alvarez P."/>
            <person name="Brockman W."/>
            <person name="Butler J."/>
            <person name="Chin C."/>
            <person name="Gnerre S."/>
            <person name="Grabherr M."/>
            <person name="Kleber M."/>
            <person name="Mauceli E."/>
            <person name="MacCallum I."/>
        </authorList>
    </citation>
    <scope>NUCLEOTIDE SEQUENCE [LARGE SCALE GENOMIC DNA]</scope>
    <source>
        <strain evidence="4">Tucson 14024-0371.13</strain>
    </source>
</reference>
<dbReference type="PhylomeDB" id="B3LZP3"/>
<feature type="domain" description="DUF4771" evidence="2">
    <location>
        <begin position="543"/>
        <end position="697"/>
    </location>
</feature>
<proteinExistence type="predicted"/>
<dbReference type="KEGG" id="dan:6500014"/>
<dbReference type="PANTHER" id="PTHR41967:SF6">
    <property type="entry name" value="FI19406P1-RELATED"/>
    <property type="match status" value="1"/>
</dbReference>
<dbReference type="CTD" id="41465"/>
<dbReference type="Pfam" id="PF15994">
    <property type="entry name" value="DUF4770"/>
    <property type="match status" value="1"/>
</dbReference>
<dbReference type="eggNOG" id="ENOG502SCTQ">
    <property type="taxonomic scope" value="Eukaryota"/>
</dbReference>
<dbReference type="GeneID" id="6500014"/>